<dbReference type="EMBL" id="CP030103">
    <property type="protein sequence ID" value="AWX42635.1"/>
    <property type="molecule type" value="Genomic_DNA"/>
</dbReference>
<sequence length="2541" mass="286932">MSLLSNKKKKATIALLTVATIASTSATGYYLLENYFLNDEDRYKKTLYDAIQKKIKEANLLLQNDKLTGYIPSDVKKHLEEVRNFVKTATTDEERKELEKKLYLITEALDNAKYQKELNDPNASLDALRIQLNKLIQSSREHEAIMVSPAKDYMANEIPNAQTILDSTEASKKDILDAILSLNKTNNSLNLLDKRIKELNTNTSLNEAQFNSAKTKLLETYNKQNKELQVYTSNVIIDDTNALNEKMDKLKSEINLTVGEEFKYAYPELQNEYNEVLNRIKTEFLDSSNSKGLDKDNVETMKAILELQRKRFALNGVSNISDLEKQINALPYLSTKVKETLIKDLHYTENLEEAINFVEEAKKLNKHTKLLEETILEAKNVKKSALFANASALEQEKLLSAIKYAETYKHAFENMPVFNFVDGNYELDIRIDRLQGMIDIIDPNSLASEKNRARTELESAKAKLAEYNANKYDGPEKVALIDQIAVLEELINRPNEFVTKEEIKSENQKLIEARDTFDIYAKDRDAHQKELEKLIADCLGIKNQIDPSLTDVIEKFSNEIDKAKDKRTSNLENIKNEIEALKAAKEEALSAKFAFEETERQKRVAVLQEEAKKILANANAELQTATHTSDIKDDLTDLAGNLDALIKKDPADLTEDEIKEAMKNTGNKTVELHQYEENQNARELLNEILQKVAEFKITTQDKNYDATAKKQRDALIIAQASAAAMLDNKYAKTESILQTCEDLKQVLFESKFSDKIFDAKQELSKIEAKVSELKEEKFDSTAKEELIAQRDAFKTLLNTPIDVKNKELVESHIQSLEASKTTNDEKIKNANTFVEQRSEKEAVLNHKVEDAKTLIKKMLAQNSPDMIASSNKLQQVLDRIEADSQKTLSEIEQYINDINAQYTESEAEYLKKLANDDAAARELGEKKITEANNKLIDLNDAKYDGVEKTKLAEEIAKLQAILDANDPKASTSQIIDATQQLNQKIKELNDYKKSYDAKQKELEAKIASAKEELAKMELLTPKDSPEYEEQKQALNDAIVAAEAAKNTPTLEGIQGVIDNITTATTDAEANYQKRYKQLLDEAKAKADVALNNGLLFNTLKFNDEKYDGEIKDAFNNADLALKTAKAGTDLDKIRDLTEKLVVAQTNAELHKAKVDAQETINKTPKILGDISDSKYNSTEKTNLEEKEAALNNAIANATTSSEILEAEKEYKKAVEAMKIKKAQIEGQETYNLGDTKYQTMADNQFNSPEKTELKAALDDLAVKIAGSNIDEIIAAQNRVKRALGDADGQIKKHEQKKQLLQDLINEATTFKDNMSLINTDKENFEAKLQAAINVLNSSDSIDEALDDALIKLQRDLDGAKRDDGLNKVIELAQNNAKPDLANLESAIQAASDPKYAGDAYNKAVEAQKALDEIIKRSEGVDKNSILPEIEQARKNAQLALNELNNYKQTYDAKNDELNTLIQNAQATIESIKNKPEFNEKRAALEAEVANALTKINQPNAGKIIEEIEILTNKHNEVTTAVKEQEDKLKSPEYIEAHNLASEILNQAKQLLVESWVTGNDYASEQKTQLIQALTEKKDKLQTVVDNVASSINDLKFNESVTKDAIDKLKAYKAYKETEVLLAKYTTIIQKAIQSQLYFNINEFETLKNEITKTEVLIQDKTKKYNEIEVIRKTFDNNAKQFDAMLNKKHSEVKTEATDFVATLTDNQFVAIKQELQTAIENNSDITNNDDATIIDKTKSILTSLNITKVKIPAIEVLTQAKRLLQQYNAAEYDSTQKTKLQATISKLEQKLATTNLSEITVAKDELSKDIVAMSTYATEHDKIKAELRVELQEALSFHNSMNEINNDKEAFKTAYDVANAKLNSTTPELTVARTALKEALATAKTENDKNILIAQSQSQAIAAFYAPANKWFTENISDAKYDSDAKTNLKQAIDALKTLCENKENINKDTFNADLKIATDKVNQALSDNLIQVASNYVLDYNTKNTKLKQEIDQTSKLIAQIEDFKTVPNVTINPDVETKLVELKNELTKAQGVVDHVNVNDILTTKYTDLVVKFTATESVFHTNYQTFYTNNLKPANQTVINNANDIAYKRMGNEMYDSTERTQLRQEVAQLIGVDLAIQSNINSKNYDVYILKQYIAKATETSHKTSLANGRRARIDATTPVVEAEALLGKMTNPIYNSAEKTQLTNELAILKEEISKEQDSDAVTAKIDEYIAKVNKTMEPTTITYNLLNASLVFKENIAKLKDSTYVSTNKFNMNYGTEMQKFYDFLFTKDKVQAMLKTANDETKSSFQRRIAKEMINVVLFTNRNFSTWGVKSVDDRTDKKELLTALNDLDDYLDRFYYVISIEEWKTGDWTSTARLRNFISGDKDFGWDSENYNNSRISVNGYRINRLQDSRWSESYGYQRYVLSVQYDANSAQGLYSYGYNGTMKTHGGSTTTDSLRRQSGNDMMKIWVNEGYIKFISNIYTLYDIIIQWANTGNNSQNARFIKLENDIDLIIKATGKPFVSLPVANALFRFIINNNIKTADQLFSQRPAYKSI</sequence>
<gene>
    <name evidence="1" type="ORF">DK849_00865</name>
</gene>
<name>A0A2Z4LLP5_9BACT</name>
<evidence type="ECO:0000313" key="2">
    <source>
        <dbReference type="Proteomes" id="UP000249865"/>
    </source>
</evidence>
<protein>
    <submittedName>
        <fullName evidence="1">Uncharacterized protein</fullName>
    </submittedName>
</protein>
<accession>A0A2Z4LLP5</accession>
<evidence type="ECO:0000313" key="1">
    <source>
        <dbReference type="EMBL" id="AWX42635.1"/>
    </source>
</evidence>
<proteinExistence type="predicted"/>
<dbReference type="RefSeq" id="WP_036437366.1">
    <property type="nucleotide sequence ID" value="NZ_CP030103.1"/>
</dbReference>
<organism evidence="1 2">
    <name type="scientific">Metamycoplasma cloacale</name>
    <dbReference type="NCBI Taxonomy" id="92401"/>
    <lineage>
        <taxon>Bacteria</taxon>
        <taxon>Bacillati</taxon>
        <taxon>Mycoplasmatota</taxon>
        <taxon>Mycoplasmoidales</taxon>
        <taxon>Metamycoplasmataceae</taxon>
        <taxon>Metamycoplasma</taxon>
    </lineage>
</organism>
<keyword evidence="2" id="KW-1185">Reference proteome</keyword>
<dbReference type="KEGG" id="mclo:DK849_00865"/>
<dbReference type="Proteomes" id="UP000249865">
    <property type="component" value="Chromosome"/>
</dbReference>
<reference evidence="2" key="1">
    <citation type="submission" date="2018-06" db="EMBL/GenBank/DDBJ databases">
        <title>Complete genome sequences of Mycoplasma anatis, M. anseris and M. cloacale type strains.</title>
        <authorList>
            <person name="Grozner D."/>
            <person name="Forro B."/>
            <person name="Sulyok K.M."/>
            <person name="Marton S."/>
            <person name="Kreizinger Z."/>
            <person name="Banyai K."/>
            <person name="Gyuranecz M."/>
        </authorList>
    </citation>
    <scope>NUCLEOTIDE SEQUENCE [LARGE SCALE GENOMIC DNA]</scope>
    <source>
        <strain evidence="2">NCTC 10199</strain>
    </source>
</reference>
<dbReference type="Gene3D" id="1.20.120.1850">
    <property type="entry name" value="Ebh helix bundles repeating unit (S and A modules)"/>
    <property type="match status" value="1"/>
</dbReference>
<dbReference type="OrthoDB" id="403441at2"/>